<sequence length="109" mass="12420">MELREMKLRSVIIAPEVRCLAAFWCLSFFILIQGCSSMKLSENGVTEIAIAEFDKHNGEGSHRKYSLTVKEGLEEWVVHFERLEIGLPGDNHVVFVGKEDMRAQYMSGE</sequence>
<dbReference type="RefSeq" id="WP_308952596.1">
    <property type="nucleotide sequence ID" value="NZ_JARXHW010000113.1"/>
</dbReference>
<dbReference type="PROSITE" id="PS51257">
    <property type="entry name" value="PROKAR_LIPOPROTEIN"/>
    <property type="match status" value="1"/>
</dbReference>
<accession>A0ABU1AZU1</accession>
<keyword evidence="2" id="KW-1185">Reference proteome</keyword>
<organism evidence="1 2">
    <name type="scientific">Thalassobacterium maritimum</name>
    <dbReference type="NCBI Taxonomy" id="3041265"/>
    <lineage>
        <taxon>Bacteria</taxon>
        <taxon>Pseudomonadati</taxon>
        <taxon>Verrucomicrobiota</taxon>
        <taxon>Opitutia</taxon>
        <taxon>Puniceicoccales</taxon>
        <taxon>Coraliomargaritaceae</taxon>
        <taxon>Thalassobacterium</taxon>
    </lineage>
</organism>
<evidence type="ECO:0008006" key="3">
    <source>
        <dbReference type="Google" id="ProtNLM"/>
    </source>
</evidence>
<protein>
    <recommendedName>
        <fullName evidence="3">Lipoprotein</fullName>
    </recommendedName>
</protein>
<reference evidence="1 2" key="1">
    <citation type="submission" date="2023-04" db="EMBL/GenBank/DDBJ databases">
        <title>A novel bacteria isolated from coastal sediment.</title>
        <authorList>
            <person name="Liu X.-J."/>
            <person name="Du Z.-J."/>
        </authorList>
    </citation>
    <scope>NUCLEOTIDE SEQUENCE [LARGE SCALE GENOMIC DNA]</scope>
    <source>
        <strain evidence="1 2">SDUM461003</strain>
    </source>
</reference>
<dbReference type="EMBL" id="JARXHW010000113">
    <property type="protein sequence ID" value="MDQ8209678.1"/>
    <property type="molecule type" value="Genomic_DNA"/>
</dbReference>
<evidence type="ECO:0000313" key="1">
    <source>
        <dbReference type="EMBL" id="MDQ8209678.1"/>
    </source>
</evidence>
<comment type="caution">
    <text evidence="1">The sequence shown here is derived from an EMBL/GenBank/DDBJ whole genome shotgun (WGS) entry which is preliminary data.</text>
</comment>
<gene>
    <name evidence="1" type="ORF">QEH52_19320</name>
</gene>
<evidence type="ECO:0000313" key="2">
    <source>
        <dbReference type="Proteomes" id="UP001225316"/>
    </source>
</evidence>
<dbReference type="Proteomes" id="UP001225316">
    <property type="component" value="Unassembled WGS sequence"/>
</dbReference>
<proteinExistence type="predicted"/>
<name>A0ABU1AZU1_9BACT</name>